<gene>
    <name evidence="1" type="ORF">DPEC_G00277740</name>
</gene>
<proteinExistence type="predicted"/>
<keyword evidence="2" id="KW-1185">Reference proteome</keyword>
<evidence type="ECO:0000313" key="1">
    <source>
        <dbReference type="EMBL" id="KAJ7992363.1"/>
    </source>
</evidence>
<reference evidence="1" key="1">
    <citation type="submission" date="2021-05" db="EMBL/GenBank/DDBJ databases">
        <authorList>
            <person name="Pan Q."/>
            <person name="Jouanno E."/>
            <person name="Zahm M."/>
            <person name="Klopp C."/>
            <person name="Cabau C."/>
            <person name="Louis A."/>
            <person name="Berthelot C."/>
            <person name="Parey E."/>
            <person name="Roest Crollius H."/>
            <person name="Montfort J."/>
            <person name="Robinson-Rechavi M."/>
            <person name="Bouchez O."/>
            <person name="Lampietro C."/>
            <person name="Lopez Roques C."/>
            <person name="Donnadieu C."/>
            <person name="Postlethwait J."/>
            <person name="Bobe J."/>
            <person name="Dillon D."/>
            <person name="Chandos A."/>
            <person name="von Hippel F."/>
            <person name="Guiguen Y."/>
        </authorList>
    </citation>
    <scope>NUCLEOTIDE SEQUENCE</scope>
    <source>
        <strain evidence="1">YG-Jan2019</strain>
    </source>
</reference>
<evidence type="ECO:0000313" key="2">
    <source>
        <dbReference type="Proteomes" id="UP001157502"/>
    </source>
</evidence>
<accession>A0ACC2FLP8</accession>
<dbReference type="EMBL" id="CM055752">
    <property type="protein sequence ID" value="KAJ7992363.1"/>
    <property type="molecule type" value="Genomic_DNA"/>
</dbReference>
<protein>
    <submittedName>
        <fullName evidence="1">Uncharacterized protein</fullName>
    </submittedName>
</protein>
<name>A0ACC2FLP8_DALPE</name>
<dbReference type="Proteomes" id="UP001157502">
    <property type="component" value="Chromosome 25"/>
</dbReference>
<sequence length="735" mass="81199">MEDTQGCTKKTTRMLITVKLKTHINSNANMSHSESEQATTSGQQGAVMQPMADGETCPSLPGCIPRVSPQPSLSSGASKTPKRQDKQIAQIVAASKNGDGKARTKTPDSSKSHGLLSEVSSLEPTSATYPKYPISSNAQSANANTGSGLNTKHVVNSMLNANVDLVKRQTVTDSSIGMAPRGGVSWDGVNWVPVGPPVMTVAMSEPLLKATMSPGAPDGSMCPKNTSSCRNVRIPFLLTNTSAVSSEAIPPLIQAATDLLPTQNDQLCNKTSAKAVKGREVTSTLLIQDNQPSVKPSAKATMAPVIMPPSIQDNQPSVKPSFIAVKAQKSMGVARAPEVTVAGSIMTTSPSREDGKVQSFHKTQLGKRHDDDVLPIAKVSYHRLEPGIRMGYRIMEVSLAYDVQRALKQYKTNAVRVHSNVVIKRWGTIQTRNIQQRRNPGVPELERFKPRNVTRRKGTIYSDDLQQTPGQRVPPLQLPATPRLKCSISNEQNEKQKMHHPKPVSTMKTEGRREFMDSLGVSRVEDLERMAPDEPLTDSVCDETIAQRQKMTSPYLKRPGLYIAYNPSSSRQAFLRVKEGHSESAKTWKMAEIMDPIRQLSVKHPGMKTEEMMTPVKVKVTMTTKERNQLTYNEIDMITRKSKSGLKVCLLALTQLKRRDTRNHWLSLQYLVHNQKDFLQTFTAYSWSWSGCCNTMEIRDMDALYRPTPCLPCSQSTETTDIKQHTSSNQHSRKV</sequence>
<comment type="caution">
    <text evidence="1">The sequence shown here is derived from an EMBL/GenBank/DDBJ whole genome shotgun (WGS) entry which is preliminary data.</text>
</comment>
<organism evidence="1 2">
    <name type="scientific">Dallia pectoralis</name>
    <name type="common">Alaska blackfish</name>
    <dbReference type="NCBI Taxonomy" id="75939"/>
    <lineage>
        <taxon>Eukaryota</taxon>
        <taxon>Metazoa</taxon>
        <taxon>Chordata</taxon>
        <taxon>Craniata</taxon>
        <taxon>Vertebrata</taxon>
        <taxon>Euteleostomi</taxon>
        <taxon>Actinopterygii</taxon>
        <taxon>Neopterygii</taxon>
        <taxon>Teleostei</taxon>
        <taxon>Protacanthopterygii</taxon>
        <taxon>Esociformes</taxon>
        <taxon>Umbridae</taxon>
        <taxon>Dallia</taxon>
    </lineage>
</organism>